<accession>A0A6I6CB66</accession>
<feature type="transmembrane region" description="Helical" evidence="1">
    <location>
        <begin position="53"/>
        <end position="74"/>
    </location>
</feature>
<protein>
    <submittedName>
        <fullName evidence="2">Uncharacterized protein</fullName>
    </submittedName>
</protein>
<evidence type="ECO:0000313" key="3">
    <source>
        <dbReference type="Proteomes" id="UP000424468"/>
    </source>
</evidence>
<dbReference type="RefSeq" id="WP_156006887.1">
    <property type="nucleotide sequence ID" value="NZ_CP046276.1"/>
</dbReference>
<feature type="transmembrane region" description="Helical" evidence="1">
    <location>
        <begin position="135"/>
        <end position="153"/>
    </location>
</feature>
<name>A0A6I6CB66_9MOLU</name>
<keyword evidence="3" id="KW-1185">Reference proteome</keyword>
<evidence type="ECO:0000256" key="1">
    <source>
        <dbReference type="SAM" id="Phobius"/>
    </source>
</evidence>
<organism evidence="2 3">
    <name type="scientific">Spiroplasma tabanidicola</name>
    <dbReference type="NCBI Taxonomy" id="324079"/>
    <lineage>
        <taxon>Bacteria</taxon>
        <taxon>Bacillati</taxon>
        <taxon>Mycoplasmatota</taxon>
        <taxon>Mollicutes</taxon>
        <taxon>Entomoplasmatales</taxon>
        <taxon>Spiroplasmataceae</taxon>
        <taxon>Spiroplasma</taxon>
    </lineage>
</organism>
<feature type="transmembrane region" description="Helical" evidence="1">
    <location>
        <begin position="216"/>
        <end position="239"/>
    </location>
</feature>
<dbReference type="AlphaFoldDB" id="A0A6I6CB66"/>
<dbReference type="KEGG" id="stab:STABA_v1c08300"/>
<evidence type="ECO:0000313" key="2">
    <source>
        <dbReference type="EMBL" id="QGS52185.1"/>
    </source>
</evidence>
<feature type="transmembrane region" description="Helical" evidence="1">
    <location>
        <begin position="94"/>
        <end position="115"/>
    </location>
</feature>
<keyword evidence="1" id="KW-0472">Membrane</keyword>
<sequence length="274" mass="31920">MKYKLPKKLELGFYLWLAIVPIFCIGLDLILSITNPVDVPPFGLRTRDFDISFMAQSIYLSVWVGALTSIYGIINTIAFFKPDAMPKWVVNKNFFTALIAVTFVQFLVYNLNLIYQKSTNKQTIGFNTWYNIIKSILEHMLTPILMFTFYYLFPKSIVKDKDYMKKYSWLNYIFLTMYVTFAITRAALEIKYYPGARDESMGYNPFPYPQLDWQKVGVGVFIVGIIGLYVALWLIAVFFNYTSNLVYAKQNNLANEKKPRKVAKDSKKRTKNIE</sequence>
<keyword evidence="1" id="KW-0812">Transmembrane</keyword>
<proteinExistence type="predicted"/>
<gene>
    <name evidence="2" type="ORF">STABA_v1c08300</name>
</gene>
<reference evidence="2 3" key="1">
    <citation type="submission" date="2019-11" db="EMBL/GenBank/DDBJ databases">
        <title>Complete genome sequence of Spiroplasma tabanidicola TAUS-1 (DSM 22603).</title>
        <authorList>
            <person name="Huang C.-T."/>
            <person name="Lin Y.-C."/>
            <person name="Kuo C.-H."/>
        </authorList>
    </citation>
    <scope>NUCLEOTIDE SEQUENCE [LARGE SCALE GENOMIC DNA]</scope>
    <source>
        <strain evidence="2 3">TAUS-1</strain>
    </source>
</reference>
<feature type="transmembrane region" description="Helical" evidence="1">
    <location>
        <begin position="12"/>
        <end position="33"/>
    </location>
</feature>
<dbReference type="Proteomes" id="UP000424468">
    <property type="component" value="Chromosome"/>
</dbReference>
<dbReference type="OrthoDB" id="388890at2"/>
<feature type="transmembrane region" description="Helical" evidence="1">
    <location>
        <begin position="169"/>
        <end position="188"/>
    </location>
</feature>
<dbReference type="EMBL" id="CP046276">
    <property type="protein sequence ID" value="QGS52185.1"/>
    <property type="molecule type" value="Genomic_DNA"/>
</dbReference>
<keyword evidence="1" id="KW-1133">Transmembrane helix</keyword>